<keyword evidence="2" id="KW-1185">Reference proteome</keyword>
<accession>A0ACB8AYM3</accession>
<evidence type="ECO:0000313" key="1">
    <source>
        <dbReference type="EMBL" id="KAH7918651.1"/>
    </source>
</evidence>
<sequence length="396" mass="45843">MFTGIKRRNAEKKAKKLAEAKERKADIARRQLKTFGKVLDTTPGARGEGELWWVKHYQWLKDCGYLLRTRYAPDWVPSWVGTNKTSQQCEDGEVPWVSHLLDATRISDGAFVILKSLKKSRHPYEAEIGEFFMTEPLASDPANHCVPIYEVLSVPEDDDRIILVMPFLRPYNDPDFDTIGEVVDCVRQLFEGLQFMHLHHVAHRDCMNLNILMDATSLYIDPFHPFRLRRTRDLRSDARHFTRTQRPPKYYLIDFGISRRYRPSDSNPLELPILGGDKTVPEFRDPSEPRNPFPTDVYYIGNVLREDFIQQKVGFKFLEALVADMVQDDPSERPTMDEVVARFDIIRKGLSSWKLRSRVVDKQENAVSGLFRDAGHWIRHLISMAKGEPPFPTPSA</sequence>
<proteinExistence type="predicted"/>
<reference evidence="1" key="1">
    <citation type="journal article" date="2021" name="New Phytol.">
        <title>Evolutionary innovations through gain and loss of genes in the ectomycorrhizal Boletales.</title>
        <authorList>
            <person name="Wu G."/>
            <person name="Miyauchi S."/>
            <person name="Morin E."/>
            <person name="Kuo A."/>
            <person name="Drula E."/>
            <person name="Varga T."/>
            <person name="Kohler A."/>
            <person name="Feng B."/>
            <person name="Cao Y."/>
            <person name="Lipzen A."/>
            <person name="Daum C."/>
            <person name="Hundley H."/>
            <person name="Pangilinan J."/>
            <person name="Johnson J."/>
            <person name="Barry K."/>
            <person name="LaButti K."/>
            <person name="Ng V."/>
            <person name="Ahrendt S."/>
            <person name="Min B."/>
            <person name="Choi I.G."/>
            <person name="Park H."/>
            <person name="Plett J.M."/>
            <person name="Magnuson J."/>
            <person name="Spatafora J.W."/>
            <person name="Nagy L.G."/>
            <person name="Henrissat B."/>
            <person name="Grigoriev I.V."/>
            <person name="Yang Z.L."/>
            <person name="Xu J."/>
            <person name="Martin F.M."/>
        </authorList>
    </citation>
    <scope>NUCLEOTIDE SEQUENCE</scope>
    <source>
        <strain evidence="1">KUC20120723A-06</strain>
    </source>
</reference>
<organism evidence="1 2">
    <name type="scientific">Leucogyrophana mollusca</name>
    <dbReference type="NCBI Taxonomy" id="85980"/>
    <lineage>
        <taxon>Eukaryota</taxon>
        <taxon>Fungi</taxon>
        <taxon>Dikarya</taxon>
        <taxon>Basidiomycota</taxon>
        <taxon>Agaricomycotina</taxon>
        <taxon>Agaricomycetes</taxon>
        <taxon>Agaricomycetidae</taxon>
        <taxon>Boletales</taxon>
        <taxon>Boletales incertae sedis</taxon>
        <taxon>Leucogyrophana</taxon>
    </lineage>
</organism>
<evidence type="ECO:0000313" key="2">
    <source>
        <dbReference type="Proteomes" id="UP000790709"/>
    </source>
</evidence>
<protein>
    <submittedName>
        <fullName evidence="1">Uncharacterized protein</fullName>
    </submittedName>
</protein>
<comment type="caution">
    <text evidence="1">The sequence shown here is derived from an EMBL/GenBank/DDBJ whole genome shotgun (WGS) entry which is preliminary data.</text>
</comment>
<dbReference type="EMBL" id="MU266754">
    <property type="protein sequence ID" value="KAH7918651.1"/>
    <property type="molecule type" value="Genomic_DNA"/>
</dbReference>
<name>A0ACB8AYM3_9AGAM</name>
<gene>
    <name evidence="1" type="ORF">BV22DRAFT_1041582</name>
</gene>
<dbReference type="Proteomes" id="UP000790709">
    <property type="component" value="Unassembled WGS sequence"/>
</dbReference>